<gene>
    <name evidence="5" type="ORF">JZY06_04615</name>
</gene>
<evidence type="ECO:0000256" key="1">
    <source>
        <dbReference type="ARBA" id="ARBA00022676"/>
    </source>
</evidence>
<accession>A0A939DZW6</accession>
<dbReference type="RefSeq" id="WP_207118655.1">
    <property type="nucleotide sequence ID" value="NZ_JAFLEQ010000008.1"/>
</dbReference>
<evidence type="ECO:0000256" key="2">
    <source>
        <dbReference type="ARBA" id="ARBA00022679"/>
    </source>
</evidence>
<name>A0A939DZW6_9CORY</name>
<evidence type="ECO:0000259" key="4">
    <source>
        <dbReference type="Pfam" id="PF13439"/>
    </source>
</evidence>
<reference evidence="5" key="1">
    <citation type="submission" date="2021-03" db="EMBL/GenBank/DDBJ databases">
        <authorList>
            <person name="Sun Q."/>
        </authorList>
    </citation>
    <scope>NUCLEOTIDE SEQUENCE</scope>
    <source>
        <strain evidence="5">CCM 8862</strain>
    </source>
</reference>
<dbReference type="Pfam" id="PF00534">
    <property type="entry name" value="Glycos_transf_1"/>
    <property type="match status" value="1"/>
</dbReference>
<keyword evidence="1" id="KW-0328">Glycosyltransferase</keyword>
<keyword evidence="2" id="KW-0808">Transferase</keyword>
<dbReference type="PANTHER" id="PTHR45947">
    <property type="entry name" value="SULFOQUINOVOSYL TRANSFERASE SQD2"/>
    <property type="match status" value="1"/>
</dbReference>
<protein>
    <submittedName>
        <fullName evidence="5">Glycosyltransferase family 1 protein</fullName>
    </submittedName>
</protein>
<dbReference type="AlphaFoldDB" id="A0A939DZW6"/>
<sequence length="392" mass="41502">MKVAIIAESFLPNINGVTGSVLKVLDHLAAHGDRAVVIAPAARQGEKQHTHYRGFPIVRVPAVMVPRIDSLPVGVPVPAIIRVLKSFGPDIVHLASPFVLGGAGALAARQLKLPSVAVYQTDVAGFATQYRLSALVNAAWEWTRVVHNAATVTLAPSTPAQQALAAHGVQRIHRWGRGVDTELFSPDKRCAALRRSWTRGTAETVVGFVGRLAAEKKVHRLAAIDADDRYQLVIVGDGPKKDELAAQLPGAVFTGALSGEKLARAYASFDVFCHPGEHETFCQTIQEAQASGVPVIGPNAGGPIDLIAGTGTGLLLDPDSYGDRIIGAVDTVTADRAAMSAACLERIATCTWPQVTGRLRGYYSQAIAAHADAAAGRRWGKRRPGLGILSLR</sequence>
<comment type="caution">
    <text evidence="5">The sequence shown here is derived from an EMBL/GenBank/DDBJ whole genome shotgun (WGS) entry which is preliminary data.</text>
</comment>
<dbReference type="InterPro" id="IPR050194">
    <property type="entry name" value="Glycosyltransferase_grp1"/>
</dbReference>
<dbReference type="PANTHER" id="PTHR45947:SF3">
    <property type="entry name" value="SULFOQUINOVOSYL TRANSFERASE SQD2"/>
    <property type="match status" value="1"/>
</dbReference>
<organism evidence="5 6">
    <name type="scientific">Corynebacterium mendelii</name>
    <dbReference type="NCBI Taxonomy" id="2765362"/>
    <lineage>
        <taxon>Bacteria</taxon>
        <taxon>Bacillati</taxon>
        <taxon>Actinomycetota</taxon>
        <taxon>Actinomycetes</taxon>
        <taxon>Mycobacteriales</taxon>
        <taxon>Corynebacteriaceae</taxon>
        <taxon>Corynebacterium</taxon>
    </lineage>
</organism>
<evidence type="ECO:0000259" key="3">
    <source>
        <dbReference type="Pfam" id="PF00534"/>
    </source>
</evidence>
<dbReference type="InterPro" id="IPR028098">
    <property type="entry name" value="Glyco_trans_4-like_N"/>
</dbReference>
<evidence type="ECO:0000313" key="6">
    <source>
        <dbReference type="Proteomes" id="UP000664332"/>
    </source>
</evidence>
<dbReference type="Pfam" id="PF13439">
    <property type="entry name" value="Glyco_transf_4"/>
    <property type="match status" value="1"/>
</dbReference>
<dbReference type="EMBL" id="JAFLEQ010000008">
    <property type="protein sequence ID" value="MBN9643905.1"/>
    <property type="molecule type" value="Genomic_DNA"/>
</dbReference>
<proteinExistence type="predicted"/>
<dbReference type="CDD" id="cd03814">
    <property type="entry name" value="GT4-like"/>
    <property type="match status" value="1"/>
</dbReference>
<dbReference type="Gene3D" id="3.40.50.2000">
    <property type="entry name" value="Glycogen Phosphorylase B"/>
    <property type="match status" value="2"/>
</dbReference>
<dbReference type="InterPro" id="IPR001296">
    <property type="entry name" value="Glyco_trans_1"/>
</dbReference>
<evidence type="ECO:0000313" key="5">
    <source>
        <dbReference type="EMBL" id="MBN9643905.1"/>
    </source>
</evidence>
<dbReference type="GO" id="GO:0016758">
    <property type="term" value="F:hexosyltransferase activity"/>
    <property type="evidence" value="ECO:0007669"/>
    <property type="project" value="TreeGrafter"/>
</dbReference>
<keyword evidence="6" id="KW-1185">Reference proteome</keyword>
<feature type="domain" description="Glycosyltransferase subfamily 4-like N-terminal" evidence="4">
    <location>
        <begin position="14"/>
        <end position="182"/>
    </location>
</feature>
<dbReference type="GO" id="GO:1903509">
    <property type="term" value="P:liposaccharide metabolic process"/>
    <property type="evidence" value="ECO:0007669"/>
    <property type="project" value="UniProtKB-ARBA"/>
</dbReference>
<dbReference type="SUPFAM" id="SSF53756">
    <property type="entry name" value="UDP-Glycosyltransferase/glycogen phosphorylase"/>
    <property type="match status" value="1"/>
</dbReference>
<dbReference type="GO" id="GO:1901137">
    <property type="term" value="P:carbohydrate derivative biosynthetic process"/>
    <property type="evidence" value="ECO:0007669"/>
    <property type="project" value="UniProtKB-ARBA"/>
</dbReference>
<feature type="domain" description="Glycosyl transferase family 1" evidence="3">
    <location>
        <begin position="194"/>
        <end position="335"/>
    </location>
</feature>
<dbReference type="Proteomes" id="UP000664332">
    <property type="component" value="Unassembled WGS sequence"/>
</dbReference>